<dbReference type="PANTHER" id="PTHR30537">
    <property type="entry name" value="HTH-TYPE TRANSCRIPTIONAL REGULATOR"/>
    <property type="match status" value="1"/>
</dbReference>
<dbReference type="PRINTS" id="PR00039">
    <property type="entry name" value="HTHLYSR"/>
</dbReference>
<name>A0ABU8S8D3_9SPHN</name>
<protein>
    <submittedName>
        <fullName evidence="6">LysR substrate-binding domain-containing protein</fullName>
    </submittedName>
</protein>
<comment type="caution">
    <text evidence="6">The sequence shown here is derived from an EMBL/GenBank/DDBJ whole genome shotgun (WGS) entry which is preliminary data.</text>
</comment>
<dbReference type="EMBL" id="JBBHJY010000004">
    <property type="protein sequence ID" value="MEJ6010213.1"/>
    <property type="molecule type" value="Genomic_DNA"/>
</dbReference>
<evidence type="ECO:0000256" key="2">
    <source>
        <dbReference type="ARBA" id="ARBA00023015"/>
    </source>
</evidence>
<dbReference type="RefSeq" id="WP_339966726.1">
    <property type="nucleotide sequence ID" value="NZ_JBBHJY010000004.1"/>
</dbReference>
<evidence type="ECO:0000313" key="7">
    <source>
        <dbReference type="Proteomes" id="UP001379235"/>
    </source>
</evidence>
<reference evidence="6 7" key="1">
    <citation type="submission" date="2024-03" db="EMBL/GenBank/DDBJ databases">
        <authorList>
            <person name="Jo J.-H."/>
        </authorList>
    </citation>
    <scope>NUCLEOTIDE SEQUENCE [LARGE SCALE GENOMIC DNA]</scope>
    <source>
        <strain evidence="6 7">AS3R-12</strain>
    </source>
</reference>
<dbReference type="InterPro" id="IPR005119">
    <property type="entry name" value="LysR_subst-bd"/>
</dbReference>
<comment type="similarity">
    <text evidence="1">Belongs to the LysR transcriptional regulatory family.</text>
</comment>
<evidence type="ECO:0000313" key="6">
    <source>
        <dbReference type="EMBL" id="MEJ6010213.1"/>
    </source>
</evidence>
<accession>A0ABU8S8D3</accession>
<evidence type="ECO:0000256" key="3">
    <source>
        <dbReference type="ARBA" id="ARBA00023125"/>
    </source>
</evidence>
<dbReference type="Gene3D" id="3.40.190.290">
    <property type="match status" value="1"/>
</dbReference>
<dbReference type="InterPro" id="IPR036390">
    <property type="entry name" value="WH_DNA-bd_sf"/>
</dbReference>
<evidence type="ECO:0000256" key="1">
    <source>
        <dbReference type="ARBA" id="ARBA00009437"/>
    </source>
</evidence>
<evidence type="ECO:0000256" key="4">
    <source>
        <dbReference type="ARBA" id="ARBA00023163"/>
    </source>
</evidence>
<dbReference type="CDD" id="cd08432">
    <property type="entry name" value="PBP2_GcdR_TrpI_HvrB_AmpR_like"/>
    <property type="match status" value="1"/>
</dbReference>
<keyword evidence="3" id="KW-0238">DNA-binding</keyword>
<dbReference type="Proteomes" id="UP001379235">
    <property type="component" value="Unassembled WGS sequence"/>
</dbReference>
<keyword evidence="2" id="KW-0805">Transcription regulation</keyword>
<dbReference type="PANTHER" id="PTHR30537:SF74">
    <property type="entry name" value="HTH-TYPE TRANSCRIPTIONAL REGULATOR TRPI"/>
    <property type="match status" value="1"/>
</dbReference>
<dbReference type="SUPFAM" id="SSF53850">
    <property type="entry name" value="Periplasmic binding protein-like II"/>
    <property type="match status" value="1"/>
</dbReference>
<dbReference type="InterPro" id="IPR058163">
    <property type="entry name" value="LysR-type_TF_proteobact-type"/>
</dbReference>
<proteinExistence type="inferred from homology"/>
<dbReference type="Gene3D" id="1.10.10.10">
    <property type="entry name" value="Winged helix-like DNA-binding domain superfamily/Winged helix DNA-binding domain"/>
    <property type="match status" value="1"/>
</dbReference>
<dbReference type="PROSITE" id="PS50931">
    <property type="entry name" value="HTH_LYSR"/>
    <property type="match status" value="1"/>
</dbReference>
<organism evidence="6 7">
    <name type="scientific">Novosphingobium aquae</name>
    <dbReference type="NCBI Taxonomy" id="3133435"/>
    <lineage>
        <taxon>Bacteria</taxon>
        <taxon>Pseudomonadati</taxon>
        <taxon>Pseudomonadota</taxon>
        <taxon>Alphaproteobacteria</taxon>
        <taxon>Sphingomonadales</taxon>
        <taxon>Sphingomonadaceae</taxon>
        <taxon>Novosphingobium</taxon>
    </lineage>
</organism>
<dbReference type="InterPro" id="IPR000847">
    <property type="entry name" value="LysR_HTH_N"/>
</dbReference>
<evidence type="ECO:0000259" key="5">
    <source>
        <dbReference type="PROSITE" id="PS50931"/>
    </source>
</evidence>
<dbReference type="SUPFAM" id="SSF46785">
    <property type="entry name" value="Winged helix' DNA-binding domain"/>
    <property type="match status" value="1"/>
</dbReference>
<gene>
    <name evidence="6" type="ORF">WG900_09815</name>
</gene>
<dbReference type="Pfam" id="PF03466">
    <property type="entry name" value="LysR_substrate"/>
    <property type="match status" value="1"/>
</dbReference>
<sequence length="314" mass="34105">MTAIPPLAAIRVFEAAARHENYTRAAEELGMTQAGVSYQIKLLEDRLGEPLFMRKGRGRVLTAAGKRIAPRIAAAFAEIESAFATLRAEDDAVLRVSAPHTLATNWLAGKLGAFQLARPGLAVQLDVSDRFVDLESGEFDLAIRGAVSPGAGLVSQFLMRQAFLPMASPEFLERHPVEKPDDLAHVPRLSPGDIWWDMWFAKVEHGGQIGMPANAIRFDSQVLDGQAALAGHGVAVLNPVMFEGAVAAGRLKPLFPCAATEARAFWLVYPEHKRRSPKVRAFREWLLSEVRASAGADPWQLLVPPEDGARSGAC</sequence>
<keyword evidence="7" id="KW-1185">Reference proteome</keyword>
<dbReference type="InterPro" id="IPR036388">
    <property type="entry name" value="WH-like_DNA-bd_sf"/>
</dbReference>
<feature type="domain" description="HTH lysR-type" evidence="5">
    <location>
        <begin position="5"/>
        <end position="62"/>
    </location>
</feature>
<keyword evidence="4" id="KW-0804">Transcription</keyword>
<dbReference type="Pfam" id="PF00126">
    <property type="entry name" value="HTH_1"/>
    <property type="match status" value="1"/>
</dbReference>